<keyword evidence="7" id="KW-0805">Transcription regulation</keyword>
<dbReference type="InterPro" id="IPR035451">
    <property type="entry name" value="Ada-like_dom_sf"/>
</dbReference>
<protein>
    <recommendedName>
        <fullName evidence="3">methylated-DNA--[protein]-cysteine S-methyltransferase</fullName>
        <ecNumber evidence="3">2.1.1.63</ecNumber>
    </recommendedName>
</protein>
<dbReference type="Pfam" id="PF12833">
    <property type="entry name" value="HTH_18"/>
    <property type="match status" value="1"/>
</dbReference>
<keyword evidence="5 17" id="KW-0808">Transferase</keyword>
<reference evidence="17" key="2">
    <citation type="submission" date="2023-08" db="EMBL/GenBank/DDBJ databases">
        <title>Increased levels of nutrients transform a symbiont into a lethal pathobiont.</title>
        <authorList>
            <person name="Lachnit T."/>
            <person name="Ulrich L."/>
            <person name="Willmer F.M."/>
            <person name="Hasenbein T."/>
            <person name="Steiner L.X."/>
            <person name="Wolters M."/>
            <person name="Herbst E.M."/>
            <person name="Deines P."/>
        </authorList>
    </citation>
    <scope>NUCLEOTIDE SEQUENCE</scope>
    <source>
        <strain evidence="17">T3</strain>
    </source>
</reference>
<feature type="binding site" evidence="13">
    <location>
        <position position="43"/>
    </location>
    <ligand>
        <name>Zn(2+)</name>
        <dbReference type="ChEBI" id="CHEBI:29105"/>
    </ligand>
</feature>
<dbReference type="GO" id="GO:0003700">
    <property type="term" value="F:DNA-binding transcription factor activity"/>
    <property type="evidence" value="ECO:0007669"/>
    <property type="project" value="InterPro"/>
</dbReference>
<gene>
    <name evidence="17" type="primary">ada</name>
    <name evidence="17" type="ORF">ABS648_06200</name>
    <name evidence="16" type="ORF">PSm6_31470</name>
</gene>
<evidence type="ECO:0000259" key="15">
    <source>
        <dbReference type="PROSITE" id="PS01124"/>
    </source>
</evidence>
<evidence type="ECO:0000256" key="14">
    <source>
        <dbReference type="SAM" id="MobiDB-lite"/>
    </source>
</evidence>
<dbReference type="PANTHER" id="PTHR10815:SF14">
    <property type="entry name" value="BIFUNCTIONAL TRANSCRIPTIONAL ACTIVATOR_DNA REPAIR ENZYME ADA"/>
    <property type="match status" value="1"/>
</dbReference>
<dbReference type="SUPFAM" id="SSF57884">
    <property type="entry name" value="Ada DNA repair protein, N-terminal domain (N-Ada 10)"/>
    <property type="match status" value="1"/>
</dbReference>
<dbReference type="CDD" id="cd06445">
    <property type="entry name" value="ATase"/>
    <property type="match status" value="1"/>
</dbReference>
<evidence type="ECO:0000313" key="17">
    <source>
        <dbReference type="EMBL" id="XBY65357.1"/>
    </source>
</evidence>
<dbReference type="SUPFAM" id="SSF46767">
    <property type="entry name" value="Methylated DNA-protein cysteine methyltransferase, C-terminal domain"/>
    <property type="match status" value="1"/>
</dbReference>
<name>A0AAU7Y6I2_9PSED</name>
<dbReference type="Pfam" id="PF02805">
    <property type="entry name" value="Ada_Zn_binding"/>
    <property type="match status" value="1"/>
</dbReference>
<keyword evidence="10" id="KW-0234">DNA repair</keyword>
<evidence type="ECO:0000256" key="1">
    <source>
        <dbReference type="ARBA" id="ARBA00001286"/>
    </source>
</evidence>
<dbReference type="NCBIfam" id="TIGR00589">
    <property type="entry name" value="ogt"/>
    <property type="match status" value="1"/>
</dbReference>
<sequence length="377" mass="40808">MSRNPHETALYLTDDQRWAAVIARDSAADDQFVYAVKTTGVYCRPSSSTRLPNRKNVEFFDNPAAAEAAGYRASRSLAGDRTSTAARRTSLIAEACRAIEAADTPLNLNQLAQRSGMSPSHFHRVFKTETGLTPKAYVSAYRARRLRQELSDVGTSVTDAIYGAGFNSNSRFYETSDQLLGMRASEYRDGGAGASIHFAVAQCSLGAILVAQSQRGVCAILLGDDPDELVRDLQDQFPKAQLVGGDADFERLVAQVVGFIEAPSLGLNLPLDVRGTAFQERVWKALRDIPPGTTVSYTDIAERIGAPKAVRAVAQACGANHIAVAIPCHRVVRRNGDLSGYRWGIDRKRELLLREAKPAKTATASAAPRSKQAVAQP</sequence>
<dbReference type="InterPro" id="IPR016221">
    <property type="entry name" value="Bifunct_regulatory_prot_Ada"/>
</dbReference>
<dbReference type="InterPro" id="IPR018060">
    <property type="entry name" value="HTH_AraC"/>
</dbReference>
<dbReference type="GO" id="GO:0006281">
    <property type="term" value="P:DNA repair"/>
    <property type="evidence" value="ECO:0007669"/>
    <property type="project" value="UniProtKB-KW"/>
</dbReference>
<dbReference type="Gene3D" id="1.10.10.10">
    <property type="entry name" value="Winged helix-like DNA-binding domain superfamily/Winged helix DNA-binding domain"/>
    <property type="match status" value="1"/>
</dbReference>
<dbReference type="SMART" id="SM00342">
    <property type="entry name" value="HTH_ARAC"/>
    <property type="match status" value="1"/>
</dbReference>
<keyword evidence="4 17" id="KW-0489">Methyltransferase</keyword>
<dbReference type="GO" id="GO:0008270">
    <property type="term" value="F:zinc ion binding"/>
    <property type="evidence" value="ECO:0007669"/>
    <property type="project" value="InterPro"/>
</dbReference>
<comment type="similarity">
    <text evidence="2">Belongs to the MGMT family.</text>
</comment>
<reference evidence="16" key="1">
    <citation type="submission" date="2020-05" db="EMBL/GenBank/DDBJ databases">
        <title>Complete genome sequence of Pseudomonas sp. Sm006.</title>
        <authorList>
            <person name="Takeuchi K."/>
            <person name="Someya N."/>
        </authorList>
    </citation>
    <scope>NUCLEOTIDE SEQUENCE</scope>
    <source>
        <strain evidence="16">Sm006</strain>
    </source>
</reference>
<evidence type="ECO:0000256" key="4">
    <source>
        <dbReference type="ARBA" id="ARBA00022603"/>
    </source>
</evidence>
<keyword evidence="8" id="KW-0010">Activator</keyword>
<dbReference type="GO" id="GO:0032259">
    <property type="term" value="P:methylation"/>
    <property type="evidence" value="ECO:0007669"/>
    <property type="project" value="UniProtKB-KW"/>
</dbReference>
<evidence type="ECO:0000256" key="5">
    <source>
        <dbReference type="ARBA" id="ARBA00022679"/>
    </source>
</evidence>
<keyword evidence="13" id="KW-0862">Zinc</keyword>
<dbReference type="GO" id="GO:0043565">
    <property type="term" value="F:sequence-specific DNA binding"/>
    <property type="evidence" value="ECO:0007669"/>
    <property type="project" value="InterPro"/>
</dbReference>
<keyword evidence="6" id="KW-0227">DNA damage</keyword>
<feature type="region of interest" description="Disordered" evidence="14">
    <location>
        <begin position="357"/>
        <end position="377"/>
    </location>
</feature>
<accession>A0AAU7Y6I2</accession>
<dbReference type="NCBIfam" id="NF011964">
    <property type="entry name" value="PRK15435.1"/>
    <property type="match status" value="1"/>
</dbReference>
<comment type="catalytic activity">
    <reaction evidence="1">
        <text>a 4-O-methyl-thymidine in DNA + L-cysteinyl-[protein] = a thymidine in DNA + S-methyl-L-cysteinyl-[protein]</text>
        <dbReference type="Rhea" id="RHEA:53428"/>
        <dbReference type="Rhea" id="RHEA-COMP:10131"/>
        <dbReference type="Rhea" id="RHEA-COMP:10132"/>
        <dbReference type="Rhea" id="RHEA-COMP:13555"/>
        <dbReference type="Rhea" id="RHEA-COMP:13556"/>
        <dbReference type="ChEBI" id="CHEBI:29950"/>
        <dbReference type="ChEBI" id="CHEBI:82612"/>
        <dbReference type="ChEBI" id="CHEBI:137386"/>
        <dbReference type="ChEBI" id="CHEBI:137387"/>
        <dbReference type="EC" id="2.1.1.63"/>
    </reaction>
</comment>
<dbReference type="PIRSF" id="PIRSF000409">
    <property type="entry name" value="Ada"/>
    <property type="match status" value="1"/>
</dbReference>
<keyword evidence="9" id="KW-0804">Transcription</keyword>
<dbReference type="InterPro" id="IPR001497">
    <property type="entry name" value="MethylDNA_cys_MeTrfase_AS"/>
</dbReference>
<feature type="domain" description="HTH araC/xylS-type" evidence="15">
    <location>
        <begin position="105"/>
        <end position="190"/>
    </location>
</feature>
<feature type="active site" description="Nucleophile; methyl group acceptor from either O6-methylguanine or O4-methylthymine" evidence="12">
    <location>
        <position position="328"/>
    </location>
</feature>
<dbReference type="Gene3D" id="3.40.10.10">
    <property type="entry name" value="DNA Methylphosphotriester Repair Domain"/>
    <property type="match status" value="1"/>
</dbReference>
<dbReference type="EC" id="2.1.1.63" evidence="3"/>
<keyword evidence="18" id="KW-1185">Reference proteome</keyword>
<dbReference type="InterPro" id="IPR036388">
    <property type="entry name" value="WH-like_DNA-bd_sf"/>
</dbReference>
<dbReference type="AlphaFoldDB" id="A0AAU7Y6I2"/>
<dbReference type="RefSeq" id="WP_081711552.1">
    <property type="nucleotide sequence ID" value="NZ_AP023081.1"/>
</dbReference>
<dbReference type="InterPro" id="IPR004026">
    <property type="entry name" value="Ada_DNA_repair_Zn-bd"/>
</dbReference>
<dbReference type="Gene3D" id="1.10.10.60">
    <property type="entry name" value="Homeodomain-like"/>
    <property type="match status" value="1"/>
</dbReference>
<dbReference type="FunFam" id="1.10.10.10:FF:000214">
    <property type="entry name" value="Methylated-DNA--protein-cysteine methyltransferase"/>
    <property type="match status" value="1"/>
</dbReference>
<evidence type="ECO:0000256" key="11">
    <source>
        <dbReference type="ARBA" id="ARBA00049348"/>
    </source>
</evidence>
<dbReference type="Pfam" id="PF01035">
    <property type="entry name" value="DNA_binding_1"/>
    <property type="match status" value="1"/>
</dbReference>
<evidence type="ECO:0000256" key="13">
    <source>
        <dbReference type="PIRSR" id="PIRSR000409-3"/>
    </source>
</evidence>
<evidence type="ECO:0000256" key="8">
    <source>
        <dbReference type="ARBA" id="ARBA00023159"/>
    </source>
</evidence>
<dbReference type="Proteomes" id="UP001064896">
    <property type="component" value="Chromosome"/>
</dbReference>
<dbReference type="EMBL" id="AP023081">
    <property type="protein sequence ID" value="BCD86740.1"/>
    <property type="molecule type" value="Genomic_DNA"/>
</dbReference>
<dbReference type="PROSITE" id="PS01124">
    <property type="entry name" value="HTH_ARAC_FAMILY_2"/>
    <property type="match status" value="1"/>
</dbReference>
<dbReference type="PANTHER" id="PTHR10815">
    <property type="entry name" value="METHYLATED-DNA--PROTEIN-CYSTEINE METHYLTRANSFERASE"/>
    <property type="match status" value="1"/>
</dbReference>
<dbReference type="InterPro" id="IPR036217">
    <property type="entry name" value="MethylDNA_cys_MeTrfase_DNAb"/>
</dbReference>
<evidence type="ECO:0000313" key="16">
    <source>
        <dbReference type="EMBL" id="BCD86740.1"/>
    </source>
</evidence>
<dbReference type="PROSITE" id="PS00374">
    <property type="entry name" value="MGMT"/>
    <property type="match status" value="1"/>
</dbReference>
<feature type="compositionally biased region" description="Low complexity" evidence="14">
    <location>
        <begin position="359"/>
        <end position="370"/>
    </location>
</feature>
<dbReference type="InterPro" id="IPR036631">
    <property type="entry name" value="MGMT_N_sf"/>
</dbReference>
<dbReference type="EMBL" id="CP158373">
    <property type="protein sequence ID" value="XBY65357.1"/>
    <property type="molecule type" value="Genomic_DNA"/>
</dbReference>
<dbReference type="SUPFAM" id="SSF53155">
    <property type="entry name" value="Methylated DNA-protein cysteine methyltransferase domain"/>
    <property type="match status" value="1"/>
</dbReference>
<comment type="cofactor">
    <cofactor evidence="13">
        <name>Zn(2+)</name>
        <dbReference type="ChEBI" id="CHEBI:29105"/>
    </cofactor>
    <text evidence="13">Binds 1 zinc ion per subunit.</text>
</comment>
<evidence type="ECO:0000313" key="18">
    <source>
        <dbReference type="Proteomes" id="UP001064896"/>
    </source>
</evidence>
<feature type="active site" description="Nucleophile; methyl group acceptor from methylphosphotriester" evidence="12">
    <location>
        <position position="43"/>
    </location>
</feature>
<proteinExistence type="inferred from homology"/>
<dbReference type="GO" id="GO:0003908">
    <property type="term" value="F:methylated-DNA-[protein]-cysteine S-methyltransferase activity"/>
    <property type="evidence" value="ECO:0007669"/>
    <property type="project" value="UniProtKB-EC"/>
</dbReference>
<dbReference type="InterPro" id="IPR014048">
    <property type="entry name" value="MethylDNA_cys_MeTrfase_DNA-bd"/>
</dbReference>
<dbReference type="InterPro" id="IPR009057">
    <property type="entry name" value="Homeodomain-like_sf"/>
</dbReference>
<evidence type="ECO:0000256" key="12">
    <source>
        <dbReference type="PIRSR" id="PIRSR000409-1"/>
    </source>
</evidence>
<dbReference type="Gene3D" id="3.30.160.70">
    <property type="entry name" value="Methylated DNA-protein cysteine methyltransferase domain"/>
    <property type="match status" value="1"/>
</dbReference>
<evidence type="ECO:0000256" key="10">
    <source>
        <dbReference type="ARBA" id="ARBA00023204"/>
    </source>
</evidence>
<evidence type="ECO:0000256" key="9">
    <source>
        <dbReference type="ARBA" id="ARBA00023163"/>
    </source>
</evidence>
<dbReference type="SUPFAM" id="SSF46689">
    <property type="entry name" value="Homeodomain-like"/>
    <property type="match status" value="1"/>
</dbReference>
<evidence type="ECO:0000256" key="7">
    <source>
        <dbReference type="ARBA" id="ARBA00023015"/>
    </source>
</evidence>
<keyword evidence="17" id="KW-0238">DNA-binding</keyword>
<evidence type="ECO:0000256" key="3">
    <source>
        <dbReference type="ARBA" id="ARBA00011918"/>
    </source>
</evidence>
<organism evidence="17">
    <name type="scientific">Pseudomonas solani</name>
    <dbReference type="NCBI Taxonomy" id="2731552"/>
    <lineage>
        <taxon>Bacteria</taxon>
        <taxon>Pseudomonadati</taxon>
        <taxon>Pseudomonadota</taxon>
        <taxon>Gammaproteobacteria</taxon>
        <taxon>Pseudomonadales</taxon>
        <taxon>Pseudomonadaceae</taxon>
        <taxon>Pseudomonas</taxon>
    </lineage>
</organism>
<comment type="catalytic activity">
    <reaction evidence="11">
        <text>a 6-O-methyl-2'-deoxyguanosine in DNA + L-cysteinyl-[protein] = S-methyl-L-cysteinyl-[protein] + a 2'-deoxyguanosine in DNA</text>
        <dbReference type="Rhea" id="RHEA:24000"/>
        <dbReference type="Rhea" id="RHEA-COMP:10131"/>
        <dbReference type="Rhea" id="RHEA-COMP:10132"/>
        <dbReference type="Rhea" id="RHEA-COMP:11367"/>
        <dbReference type="Rhea" id="RHEA-COMP:11368"/>
        <dbReference type="ChEBI" id="CHEBI:29950"/>
        <dbReference type="ChEBI" id="CHEBI:82612"/>
        <dbReference type="ChEBI" id="CHEBI:85445"/>
        <dbReference type="ChEBI" id="CHEBI:85448"/>
        <dbReference type="EC" id="2.1.1.63"/>
    </reaction>
</comment>
<evidence type="ECO:0000256" key="2">
    <source>
        <dbReference type="ARBA" id="ARBA00008711"/>
    </source>
</evidence>
<keyword evidence="13" id="KW-0479">Metal-binding</keyword>
<evidence type="ECO:0000256" key="6">
    <source>
        <dbReference type="ARBA" id="ARBA00022763"/>
    </source>
</evidence>